<dbReference type="EMBL" id="SACY01000001">
    <property type="protein sequence ID" value="RVU27063.1"/>
    <property type="molecule type" value="Genomic_DNA"/>
</dbReference>
<organism evidence="1 2">
    <name type="scientific">Sandaracinomonas limnophila</name>
    <dbReference type="NCBI Taxonomy" id="1862386"/>
    <lineage>
        <taxon>Bacteria</taxon>
        <taxon>Pseudomonadati</taxon>
        <taxon>Bacteroidota</taxon>
        <taxon>Cytophagia</taxon>
        <taxon>Cytophagales</taxon>
        <taxon>Flectobacillaceae</taxon>
        <taxon>Sandaracinomonas</taxon>
    </lineage>
</organism>
<gene>
    <name evidence="1" type="ORF">EOJ36_03440</name>
</gene>
<dbReference type="Pfam" id="PF11751">
    <property type="entry name" value="PorP_SprF"/>
    <property type="match status" value="1"/>
</dbReference>
<accession>A0A437PXU8</accession>
<comment type="caution">
    <text evidence="1">The sequence shown here is derived from an EMBL/GenBank/DDBJ whole genome shotgun (WGS) entry which is preliminary data.</text>
</comment>
<evidence type="ECO:0000313" key="1">
    <source>
        <dbReference type="EMBL" id="RVU27063.1"/>
    </source>
</evidence>
<reference evidence="1 2" key="1">
    <citation type="submission" date="2019-01" db="EMBL/GenBank/DDBJ databases">
        <authorList>
            <person name="Chen W.-M."/>
        </authorList>
    </citation>
    <scope>NUCLEOTIDE SEQUENCE [LARGE SCALE GENOMIC DNA]</scope>
    <source>
        <strain evidence="1 2">FSY-15</strain>
    </source>
</reference>
<proteinExistence type="predicted"/>
<dbReference type="OrthoDB" id="1114455at2"/>
<dbReference type="InterPro" id="IPR019861">
    <property type="entry name" value="PorP/SprF_Bacteroidetes"/>
</dbReference>
<evidence type="ECO:0000313" key="2">
    <source>
        <dbReference type="Proteomes" id="UP000282832"/>
    </source>
</evidence>
<protein>
    <submittedName>
        <fullName evidence="1">Type IX secretion system membrane protein PorP/SprF</fullName>
    </submittedName>
</protein>
<dbReference type="Proteomes" id="UP000282832">
    <property type="component" value="Unassembled WGS sequence"/>
</dbReference>
<sequence length="339" mass="36756">MCHIVRMKKNKIASTSSFLASLGLRHRLLPLTSYLLLLTSYLIPHPSLAQQESLRMMYPNMPLSINPARAGASKVASVTGFYRKKPLFTVPGLSNFSQQYLSFDMPINDENWGIGFLGFNGNTYGTSGGIASNLGLAVVVSKRVWNSDDRELFVGANIGTNQIPVITSSGNTDLQGSYGVGLYYQTPIFQLGISRPSAYFGTSSTVPIYGQVQFLKEIGDGVLRVGSVLRYQSLGATSEYKADVYAIYWVRQTVGFGIWSQNTGAEMGNPALLGLVQIGLSKNFMLTYGYDFLGKSLSSSSSSIVSSTSTQNDSGSGFHQIGIRYDIDLGNGKSNGFRP</sequence>
<dbReference type="RefSeq" id="WP_127802614.1">
    <property type="nucleotide sequence ID" value="NZ_SACY01000001.1"/>
</dbReference>
<keyword evidence="2" id="KW-1185">Reference proteome</keyword>
<dbReference type="AlphaFoldDB" id="A0A437PXU8"/>
<name>A0A437PXU8_9BACT</name>